<dbReference type="Proteomes" id="UP001163056">
    <property type="component" value="Unassembled WGS sequence"/>
</dbReference>
<reference evidence="2 3" key="1">
    <citation type="submission" date="2023-03" db="EMBL/GenBank/DDBJ databases">
        <title>WGS of NDM-producing Providencia thailandensis from Ukrainian patients.</title>
        <authorList>
            <person name="Zabicka D."/>
            <person name="Izdebski R."/>
            <person name="Urbanowicz P."/>
            <person name="Biedrzycka M."/>
            <person name="Guzek A."/>
            <person name="Gniadkowski M."/>
        </authorList>
    </citation>
    <scope>NUCLEOTIDE SEQUENCE [LARGE SCALE GENOMIC DNA]</scope>
    <source>
        <strain evidence="2 3">8015-22</strain>
    </source>
</reference>
<evidence type="ECO:0000313" key="3">
    <source>
        <dbReference type="Proteomes" id="UP001163056"/>
    </source>
</evidence>
<comment type="caution">
    <text evidence="2">The sequence shown here is derived from an EMBL/GenBank/DDBJ whole genome shotgun (WGS) entry which is preliminary data.</text>
</comment>
<dbReference type="GO" id="GO:0015473">
    <property type="term" value="F:fimbrial usher porin activity"/>
    <property type="evidence" value="ECO:0007669"/>
    <property type="project" value="InterPro"/>
</dbReference>
<dbReference type="EMBL" id="JAREJI010000001">
    <property type="protein sequence ID" value="MDE8768100.1"/>
    <property type="molecule type" value="Genomic_DNA"/>
</dbReference>
<accession>A0AAJ1N210</accession>
<name>A0AAJ1N210_PROST</name>
<dbReference type="Gene3D" id="2.60.40.2070">
    <property type="match status" value="1"/>
</dbReference>
<dbReference type="GO" id="GO:0009279">
    <property type="term" value="C:cell outer membrane"/>
    <property type="evidence" value="ECO:0007669"/>
    <property type="project" value="TreeGrafter"/>
</dbReference>
<evidence type="ECO:0000259" key="1">
    <source>
        <dbReference type="Pfam" id="PF13953"/>
    </source>
</evidence>
<gene>
    <name evidence="2" type="ORF">PZS58_00885</name>
</gene>
<dbReference type="PANTHER" id="PTHR30451:SF10">
    <property type="entry name" value="OUTER MEMBRANE USHER PROTEIN YFCU-RELATED"/>
    <property type="match status" value="1"/>
</dbReference>
<dbReference type="InterPro" id="IPR000015">
    <property type="entry name" value="Fimb_usher"/>
</dbReference>
<dbReference type="RefSeq" id="WP_275205341.1">
    <property type="nucleotide sequence ID" value="NZ_CP026704.1"/>
</dbReference>
<feature type="domain" description="PapC-like C-terminal" evidence="1">
    <location>
        <begin position="1"/>
        <end position="60"/>
    </location>
</feature>
<proteinExistence type="predicted"/>
<sequence length="77" mass="8301">MVEIRLADHSFPPFGAQIFNQKGQEVGIVGDSGSAYVSGINANEVMSVQWGGDAQCQITFPEPLQNSEHALLLPCRV</sequence>
<protein>
    <submittedName>
        <fullName evidence="2">FimD/PapC C-terminal domain-containing protein</fullName>
    </submittedName>
</protein>
<organism evidence="2 3">
    <name type="scientific">Providencia stuartii</name>
    <dbReference type="NCBI Taxonomy" id="588"/>
    <lineage>
        <taxon>Bacteria</taxon>
        <taxon>Pseudomonadati</taxon>
        <taxon>Pseudomonadota</taxon>
        <taxon>Gammaproteobacteria</taxon>
        <taxon>Enterobacterales</taxon>
        <taxon>Morganellaceae</taxon>
        <taxon>Providencia</taxon>
    </lineage>
</organism>
<evidence type="ECO:0000313" key="2">
    <source>
        <dbReference type="EMBL" id="MDE8768100.1"/>
    </source>
</evidence>
<dbReference type="Pfam" id="PF13953">
    <property type="entry name" value="PapC_C"/>
    <property type="match status" value="1"/>
</dbReference>
<dbReference type="GO" id="GO:0009297">
    <property type="term" value="P:pilus assembly"/>
    <property type="evidence" value="ECO:0007669"/>
    <property type="project" value="InterPro"/>
</dbReference>
<dbReference type="AlphaFoldDB" id="A0AAJ1N210"/>
<dbReference type="InterPro" id="IPR043142">
    <property type="entry name" value="PapC-like_C_sf"/>
</dbReference>
<dbReference type="PANTHER" id="PTHR30451">
    <property type="entry name" value="OUTER MEMBRANE USHER PROTEIN"/>
    <property type="match status" value="1"/>
</dbReference>
<dbReference type="InterPro" id="IPR025949">
    <property type="entry name" value="PapC-like_C"/>
</dbReference>